<reference evidence="3 4" key="1">
    <citation type="submission" date="2019-01" db="EMBL/GenBank/DDBJ databases">
        <title>Genome sequencing of the rare red list fungi Fomitopsis rosea.</title>
        <authorList>
            <person name="Buettner E."/>
            <person name="Kellner H."/>
        </authorList>
    </citation>
    <scope>NUCLEOTIDE SEQUENCE [LARGE SCALE GENOMIC DNA]</scope>
    <source>
        <strain evidence="3 4">DSM 105464</strain>
    </source>
</reference>
<evidence type="ECO:0000313" key="4">
    <source>
        <dbReference type="Proteomes" id="UP000298390"/>
    </source>
</evidence>
<evidence type="ECO:0000313" key="3">
    <source>
        <dbReference type="EMBL" id="TFY54526.1"/>
    </source>
</evidence>
<dbReference type="EMBL" id="SEKV01000688">
    <property type="protein sequence ID" value="TFY54526.1"/>
    <property type="molecule type" value="Genomic_DNA"/>
</dbReference>
<dbReference type="Proteomes" id="UP000298390">
    <property type="component" value="Unassembled WGS sequence"/>
</dbReference>
<keyword evidence="2" id="KW-0812">Transmembrane</keyword>
<protein>
    <submittedName>
        <fullName evidence="3">Uncharacterized protein</fullName>
    </submittedName>
</protein>
<evidence type="ECO:0000256" key="2">
    <source>
        <dbReference type="SAM" id="Phobius"/>
    </source>
</evidence>
<organism evidence="3 4">
    <name type="scientific">Rhodofomes roseus</name>
    <dbReference type="NCBI Taxonomy" id="34475"/>
    <lineage>
        <taxon>Eukaryota</taxon>
        <taxon>Fungi</taxon>
        <taxon>Dikarya</taxon>
        <taxon>Basidiomycota</taxon>
        <taxon>Agaricomycotina</taxon>
        <taxon>Agaricomycetes</taxon>
        <taxon>Polyporales</taxon>
        <taxon>Rhodofomes</taxon>
    </lineage>
</organism>
<keyword evidence="2" id="KW-0472">Membrane</keyword>
<evidence type="ECO:0000256" key="1">
    <source>
        <dbReference type="SAM" id="MobiDB-lite"/>
    </source>
</evidence>
<accession>A0A4Y9XWL2</accession>
<dbReference type="AlphaFoldDB" id="A0A4Y9XWL2"/>
<keyword evidence="2" id="KW-1133">Transmembrane helix</keyword>
<comment type="caution">
    <text evidence="3">The sequence shown here is derived from an EMBL/GenBank/DDBJ whole genome shotgun (WGS) entry which is preliminary data.</text>
</comment>
<proteinExistence type="predicted"/>
<sequence length="261" mass="29160">MSDAVYNVFGLVANVFGIFSFAHLYIFVKSMLPKNHSKELDEILVETRAYLVSVLEEGRLSDGNFVTEIWKELDEIIAGRAGWCQQLKGIFGLSFEIWRVYRQVKEAQKRILKKASVNVLDNQTRDDVQGYSVDWDDVDEKCDGLSEDSYEEGTLTFHDDPRTPDDTQGPPAYPNFLEITRKSEYTEVQRTTDGDAGTFTLDQMQFSALTIDPESTTSTLVGGCANLTQRALTSPGPSSVVWVGLRLAALPLTQTIPESIV</sequence>
<gene>
    <name evidence="3" type="ORF">EVJ58_g8812</name>
</gene>
<feature type="region of interest" description="Disordered" evidence="1">
    <location>
        <begin position="149"/>
        <end position="171"/>
    </location>
</feature>
<feature type="transmembrane region" description="Helical" evidence="2">
    <location>
        <begin position="6"/>
        <end position="28"/>
    </location>
</feature>
<name>A0A4Y9XWL2_9APHY</name>